<dbReference type="Pfam" id="PF13962">
    <property type="entry name" value="PGG"/>
    <property type="match status" value="1"/>
</dbReference>
<gene>
    <name evidence="3" type="ORF">M0R45_035599</name>
</gene>
<protein>
    <recommendedName>
        <fullName evidence="2">PGG domain-containing protein</fullName>
    </recommendedName>
</protein>
<feature type="domain" description="PGG" evidence="2">
    <location>
        <begin position="111"/>
        <end position="144"/>
    </location>
</feature>
<feature type="transmembrane region" description="Helical" evidence="1">
    <location>
        <begin position="203"/>
        <end position="226"/>
    </location>
</feature>
<keyword evidence="1" id="KW-1133">Transmembrane helix</keyword>
<dbReference type="PANTHER" id="PTHR24177:SF329">
    <property type="entry name" value="ANKYRIN REPEAT PROTEIN"/>
    <property type="match status" value="1"/>
</dbReference>
<feature type="transmembrane region" description="Helical" evidence="1">
    <location>
        <begin position="171"/>
        <end position="197"/>
    </location>
</feature>
<evidence type="ECO:0000256" key="1">
    <source>
        <dbReference type="SAM" id="Phobius"/>
    </source>
</evidence>
<keyword evidence="1" id="KW-0812">Transmembrane</keyword>
<comment type="caution">
    <text evidence="3">The sequence shown here is derived from an EMBL/GenBank/DDBJ whole genome shotgun (WGS) entry which is preliminary data.</text>
</comment>
<proteinExistence type="predicted"/>
<sequence>MLMAETCFNLLLNASRNVFSLLCESGNQGYIIGMKDEFGNNTLHTIGQFSSVAQIDHIQGAALQMQRELQWFKAAESIASPDCREAFNLDYIKPFELFTKNHIKLVKKGEKSMKEIATSCTIVGALIVTIMFAATFTVPGGNNEHTVMIFLGMLISRYAQDDFLIYLPTKMIIGLSTLFISIAAMMIAFSCALFLMLHGESWIAFPAILLSTVPVLHLCGCNFPYYMNLHFYLRSRSVLQDCMLLHL</sequence>
<dbReference type="PANTHER" id="PTHR24177">
    <property type="entry name" value="CASKIN"/>
    <property type="match status" value="1"/>
</dbReference>
<organism evidence="3 4">
    <name type="scientific">Rubus argutus</name>
    <name type="common">Southern blackberry</name>
    <dbReference type="NCBI Taxonomy" id="59490"/>
    <lineage>
        <taxon>Eukaryota</taxon>
        <taxon>Viridiplantae</taxon>
        <taxon>Streptophyta</taxon>
        <taxon>Embryophyta</taxon>
        <taxon>Tracheophyta</taxon>
        <taxon>Spermatophyta</taxon>
        <taxon>Magnoliopsida</taxon>
        <taxon>eudicotyledons</taxon>
        <taxon>Gunneridae</taxon>
        <taxon>Pentapetalae</taxon>
        <taxon>rosids</taxon>
        <taxon>fabids</taxon>
        <taxon>Rosales</taxon>
        <taxon>Rosaceae</taxon>
        <taxon>Rosoideae</taxon>
        <taxon>Rosoideae incertae sedis</taxon>
        <taxon>Rubus</taxon>
    </lineage>
</organism>
<dbReference type="Proteomes" id="UP001457282">
    <property type="component" value="Unassembled WGS sequence"/>
</dbReference>
<evidence type="ECO:0000313" key="4">
    <source>
        <dbReference type="Proteomes" id="UP001457282"/>
    </source>
</evidence>
<reference evidence="3 4" key="1">
    <citation type="journal article" date="2023" name="G3 (Bethesda)">
        <title>A chromosome-length genome assembly and annotation of blackberry (Rubus argutus, cv. 'Hillquist').</title>
        <authorList>
            <person name="Bruna T."/>
            <person name="Aryal R."/>
            <person name="Dudchenko O."/>
            <person name="Sargent D.J."/>
            <person name="Mead D."/>
            <person name="Buti M."/>
            <person name="Cavallini A."/>
            <person name="Hytonen T."/>
            <person name="Andres J."/>
            <person name="Pham M."/>
            <person name="Weisz D."/>
            <person name="Mascagni F."/>
            <person name="Usai G."/>
            <person name="Natali L."/>
            <person name="Bassil N."/>
            <person name="Fernandez G.E."/>
            <person name="Lomsadze A."/>
            <person name="Armour M."/>
            <person name="Olukolu B."/>
            <person name="Poorten T."/>
            <person name="Britton C."/>
            <person name="Davik J."/>
            <person name="Ashrafi H."/>
            <person name="Aiden E.L."/>
            <person name="Borodovsky M."/>
            <person name="Worthington M."/>
        </authorList>
    </citation>
    <scope>NUCLEOTIDE SEQUENCE [LARGE SCALE GENOMIC DNA]</scope>
    <source>
        <strain evidence="3">PI 553951</strain>
    </source>
</reference>
<accession>A0AAW1VXX9</accession>
<dbReference type="AlphaFoldDB" id="A0AAW1VXX9"/>
<dbReference type="GO" id="GO:0016020">
    <property type="term" value="C:membrane"/>
    <property type="evidence" value="ECO:0007669"/>
    <property type="project" value="TreeGrafter"/>
</dbReference>
<dbReference type="InterPro" id="IPR026961">
    <property type="entry name" value="PGG_dom"/>
</dbReference>
<evidence type="ECO:0000259" key="2">
    <source>
        <dbReference type="Pfam" id="PF13962"/>
    </source>
</evidence>
<keyword evidence="4" id="KW-1185">Reference proteome</keyword>
<dbReference type="EMBL" id="JBEDUW010000007">
    <property type="protein sequence ID" value="KAK9911704.1"/>
    <property type="molecule type" value="Genomic_DNA"/>
</dbReference>
<evidence type="ECO:0000313" key="3">
    <source>
        <dbReference type="EMBL" id="KAK9911704.1"/>
    </source>
</evidence>
<keyword evidence="1" id="KW-0472">Membrane</keyword>
<name>A0AAW1VXX9_RUBAR</name>
<feature type="transmembrane region" description="Helical" evidence="1">
    <location>
        <begin position="116"/>
        <end position="136"/>
    </location>
</feature>